<keyword evidence="2" id="KW-1185">Reference proteome</keyword>
<evidence type="ECO:0000313" key="1">
    <source>
        <dbReference type="EMBL" id="ACK71710.1"/>
    </source>
</evidence>
<gene>
    <name evidence="1" type="ordered locus">PCC7424_3311</name>
</gene>
<dbReference type="Proteomes" id="UP000002384">
    <property type="component" value="Chromosome"/>
</dbReference>
<proteinExistence type="predicted"/>
<reference evidence="2" key="1">
    <citation type="journal article" date="2011" name="MBio">
        <title>Novel metabolic attributes of the genus Cyanothece, comprising a group of unicellular nitrogen-fixing Cyanobacteria.</title>
        <authorList>
            <person name="Bandyopadhyay A."/>
            <person name="Elvitigala T."/>
            <person name="Welsh E."/>
            <person name="Stockel J."/>
            <person name="Liberton M."/>
            <person name="Min H."/>
            <person name="Sherman L.A."/>
            <person name="Pakrasi H.B."/>
        </authorList>
    </citation>
    <scope>NUCLEOTIDE SEQUENCE [LARGE SCALE GENOMIC DNA]</scope>
    <source>
        <strain evidence="2">PCC 7424</strain>
    </source>
</reference>
<name>B7KE12_GLOC7</name>
<protein>
    <submittedName>
        <fullName evidence="1">Uncharacterized protein</fullName>
    </submittedName>
</protein>
<sequence>MFISTGSSSFLPRLATVITFTLAIFTQPYTQAQERITVTLSADGKQIQTQWMNRNYTIEAQSLRVNVLDALDCSQLRRVEQLSLTGQRFIGTPTIDLNTNSIAIGVLLSECVETQQSAVVVIKPQPQGYTTSLVQVPGKRPLNNEFSTYPMSSLIGLQYWDNLLLVRQGDAASNQALLVYSVSESPGGQYKGCLPVEIIEGTGLCPK</sequence>
<dbReference type="EMBL" id="CP001291">
    <property type="protein sequence ID" value="ACK71710.1"/>
    <property type="molecule type" value="Genomic_DNA"/>
</dbReference>
<dbReference type="STRING" id="65393.PCC7424_3311"/>
<dbReference type="HOGENOM" id="CLU_1324592_0_0_3"/>
<dbReference type="AlphaFoldDB" id="B7KE12"/>
<dbReference type="KEGG" id="cyc:PCC7424_3311"/>
<dbReference type="RefSeq" id="WP_015955306.1">
    <property type="nucleotide sequence ID" value="NC_011729.1"/>
</dbReference>
<accession>B7KE12</accession>
<dbReference type="OrthoDB" id="532359at2"/>
<evidence type="ECO:0000313" key="2">
    <source>
        <dbReference type="Proteomes" id="UP000002384"/>
    </source>
</evidence>
<organism evidence="1 2">
    <name type="scientific">Gloeothece citriformis (strain PCC 7424)</name>
    <name type="common">Cyanothece sp. (strain PCC 7424)</name>
    <dbReference type="NCBI Taxonomy" id="65393"/>
    <lineage>
        <taxon>Bacteria</taxon>
        <taxon>Bacillati</taxon>
        <taxon>Cyanobacteriota</taxon>
        <taxon>Cyanophyceae</taxon>
        <taxon>Oscillatoriophycideae</taxon>
        <taxon>Chroococcales</taxon>
        <taxon>Aphanothecaceae</taxon>
        <taxon>Gloeothece</taxon>
        <taxon>Gloeothece citriformis</taxon>
    </lineage>
</organism>